<keyword evidence="2" id="KW-1185">Reference proteome</keyword>
<dbReference type="Proteomes" id="UP000190539">
    <property type="component" value="Unassembled WGS sequence"/>
</dbReference>
<reference evidence="1 2" key="1">
    <citation type="submission" date="2017-02" db="EMBL/GenBank/DDBJ databases">
        <title>Draft Genome Sequence of Streptomyces tsukubaensis F601, a Producer of the immunosuppressant tacrolimus FK506.</title>
        <authorList>
            <person name="Zong G."/>
            <person name="Zhong C."/>
            <person name="Fu J."/>
            <person name="Qin R."/>
            <person name="Cao G."/>
        </authorList>
    </citation>
    <scope>NUCLEOTIDE SEQUENCE [LARGE SCALE GENOMIC DNA]</scope>
    <source>
        <strain evidence="1 2">F601</strain>
    </source>
</reference>
<dbReference type="RefSeq" id="WP_077970026.1">
    <property type="nucleotide sequence ID" value="NZ_CP045178.1"/>
</dbReference>
<dbReference type="Gene3D" id="1.10.287.1060">
    <property type="entry name" value="ESAT-6-like"/>
    <property type="match status" value="1"/>
</dbReference>
<name>A0A1V4A505_9ACTN</name>
<gene>
    <name evidence="1" type="ORF">B1H18_21360</name>
</gene>
<dbReference type="InterPro" id="IPR036689">
    <property type="entry name" value="ESAT-6-like_sf"/>
</dbReference>
<dbReference type="OrthoDB" id="4222642at2"/>
<dbReference type="InterPro" id="IPR010310">
    <property type="entry name" value="T7SS_ESAT-6-like"/>
</dbReference>
<accession>A0A1V4A505</accession>
<dbReference type="SUPFAM" id="SSF140453">
    <property type="entry name" value="EsxAB dimer-like"/>
    <property type="match status" value="1"/>
</dbReference>
<organism evidence="1 2">
    <name type="scientific">Streptomyces tsukubensis</name>
    <dbReference type="NCBI Taxonomy" id="83656"/>
    <lineage>
        <taxon>Bacteria</taxon>
        <taxon>Bacillati</taxon>
        <taxon>Actinomycetota</taxon>
        <taxon>Actinomycetes</taxon>
        <taxon>Kitasatosporales</taxon>
        <taxon>Streptomycetaceae</taxon>
        <taxon>Streptomyces</taxon>
    </lineage>
</organism>
<dbReference type="Pfam" id="PF06013">
    <property type="entry name" value="WXG100"/>
    <property type="match status" value="1"/>
</dbReference>
<dbReference type="STRING" id="83656.B1H18_21360"/>
<dbReference type="AlphaFoldDB" id="A0A1V4A505"/>
<sequence length="104" mass="11404">MSNIDNSSILVKQELAAAGTYVGGVSTQITEELSKLIALLQPIQETWTGSAATYYEGLQQEWNFAANGLFGPDGVLGQIAHAMNINWANYSEAEWANTKTWQHK</sequence>
<protein>
    <recommendedName>
        <fullName evidence="3">WXG100 family type VII secretion target</fullName>
    </recommendedName>
</protein>
<comment type="caution">
    <text evidence="1">The sequence shown here is derived from an EMBL/GenBank/DDBJ whole genome shotgun (WGS) entry which is preliminary data.</text>
</comment>
<evidence type="ECO:0000313" key="2">
    <source>
        <dbReference type="Proteomes" id="UP000190539"/>
    </source>
</evidence>
<dbReference type="EMBL" id="MVFC01000019">
    <property type="protein sequence ID" value="OON76178.1"/>
    <property type="molecule type" value="Genomic_DNA"/>
</dbReference>
<evidence type="ECO:0008006" key="3">
    <source>
        <dbReference type="Google" id="ProtNLM"/>
    </source>
</evidence>
<proteinExistence type="predicted"/>
<evidence type="ECO:0000313" key="1">
    <source>
        <dbReference type="EMBL" id="OON76178.1"/>
    </source>
</evidence>